<dbReference type="NCBIfam" id="TIGR02799">
    <property type="entry name" value="thio_ybgC"/>
    <property type="match status" value="1"/>
</dbReference>
<dbReference type="Proteomes" id="UP000183987">
    <property type="component" value="Unassembled WGS sequence"/>
</dbReference>
<keyword evidence="2 3" id="KW-0378">Hydrolase</keyword>
<proteinExistence type="inferred from homology"/>
<sequence length="129" mass="14810">MTHEMPVRVYYEDTDMGGVVYYANYLKFIERGRSELVELLGLNQREMRDRDGIVFVVTRVVADYLAPARLDDRLVVRTAHRAASAVRWVFDQEVLHGDRVLFRAEVTAVCMTLDGRPTRLPATLRGQVP</sequence>
<dbReference type="SUPFAM" id="SSF54637">
    <property type="entry name" value="Thioesterase/thiol ester dehydrase-isomerase"/>
    <property type="match status" value="1"/>
</dbReference>
<dbReference type="PANTHER" id="PTHR31793:SF37">
    <property type="entry name" value="ACYL-COA THIOESTER HYDROLASE YBGC"/>
    <property type="match status" value="1"/>
</dbReference>
<keyword evidence="4" id="KW-1185">Reference proteome</keyword>
<dbReference type="InterPro" id="IPR050563">
    <property type="entry name" value="4-hydroxybenzoyl-CoA_TE"/>
</dbReference>
<gene>
    <name evidence="3" type="ORF">SAMN05444339_102203</name>
</gene>
<dbReference type="PIRSF" id="PIRSF003230">
    <property type="entry name" value="YbgC"/>
    <property type="match status" value="1"/>
</dbReference>
<evidence type="ECO:0000313" key="3">
    <source>
        <dbReference type="EMBL" id="SHE83757.1"/>
    </source>
</evidence>
<dbReference type="NCBIfam" id="TIGR00051">
    <property type="entry name" value="YbgC/FadM family acyl-CoA thioesterase"/>
    <property type="match status" value="1"/>
</dbReference>
<evidence type="ECO:0000256" key="1">
    <source>
        <dbReference type="ARBA" id="ARBA00005953"/>
    </source>
</evidence>
<evidence type="ECO:0000313" key="4">
    <source>
        <dbReference type="Proteomes" id="UP000183987"/>
    </source>
</evidence>
<dbReference type="Gene3D" id="3.10.129.10">
    <property type="entry name" value="Hotdog Thioesterase"/>
    <property type="match status" value="1"/>
</dbReference>
<dbReference type="RefSeq" id="WP_072856351.1">
    <property type="nucleotide sequence ID" value="NZ_FQUE01000002.1"/>
</dbReference>
<name>A0A1M4WRH5_LOKAT</name>
<dbReference type="GO" id="GO:0047617">
    <property type="term" value="F:fatty acyl-CoA hydrolase activity"/>
    <property type="evidence" value="ECO:0007669"/>
    <property type="project" value="TreeGrafter"/>
</dbReference>
<protein>
    <submittedName>
        <fullName evidence="3">Acyl-CoA thioester hydrolase</fullName>
    </submittedName>
</protein>
<dbReference type="FunFam" id="3.10.129.10:FF:000004">
    <property type="entry name" value="Tol-pal system-associated acyl-CoA thioesterase"/>
    <property type="match status" value="1"/>
</dbReference>
<dbReference type="CDD" id="cd00586">
    <property type="entry name" value="4HBT"/>
    <property type="match status" value="1"/>
</dbReference>
<dbReference type="EMBL" id="FQUE01000002">
    <property type="protein sequence ID" value="SHE83757.1"/>
    <property type="molecule type" value="Genomic_DNA"/>
</dbReference>
<dbReference type="InterPro" id="IPR006684">
    <property type="entry name" value="YbgC/YbaW"/>
</dbReference>
<organism evidence="3 4">
    <name type="scientific">Loktanella atrilutea</name>
    <dbReference type="NCBI Taxonomy" id="366533"/>
    <lineage>
        <taxon>Bacteria</taxon>
        <taxon>Pseudomonadati</taxon>
        <taxon>Pseudomonadota</taxon>
        <taxon>Alphaproteobacteria</taxon>
        <taxon>Rhodobacterales</taxon>
        <taxon>Roseobacteraceae</taxon>
        <taxon>Loktanella</taxon>
    </lineage>
</organism>
<dbReference type="InterPro" id="IPR029069">
    <property type="entry name" value="HotDog_dom_sf"/>
</dbReference>
<dbReference type="STRING" id="366533.SAMN05444339_102203"/>
<dbReference type="OrthoDB" id="9808429at2"/>
<dbReference type="Pfam" id="PF13279">
    <property type="entry name" value="4HBT_2"/>
    <property type="match status" value="1"/>
</dbReference>
<dbReference type="InterPro" id="IPR014166">
    <property type="entry name" value="Tol-Pal_acyl-CoA_thioesterase"/>
</dbReference>
<accession>A0A1M4WRH5</accession>
<reference evidence="4" key="1">
    <citation type="submission" date="2016-11" db="EMBL/GenBank/DDBJ databases">
        <authorList>
            <person name="Varghese N."/>
            <person name="Submissions S."/>
        </authorList>
    </citation>
    <scope>NUCLEOTIDE SEQUENCE [LARGE SCALE GENOMIC DNA]</scope>
    <source>
        <strain evidence="4">DSM 29326</strain>
    </source>
</reference>
<dbReference type="AlphaFoldDB" id="A0A1M4WRH5"/>
<dbReference type="PANTHER" id="PTHR31793">
    <property type="entry name" value="4-HYDROXYBENZOYL-COA THIOESTERASE FAMILY MEMBER"/>
    <property type="match status" value="1"/>
</dbReference>
<comment type="similarity">
    <text evidence="1">Belongs to the 4-hydroxybenzoyl-CoA thioesterase family.</text>
</comment>
<evidence type="ECO:0000256" key="2">
    <source>
        <dbReference type="ARBA" id="ARBA00022801"/>
    </source>
</evidence>